<evidence type="ECO:0000256" key="1">
    <source>
        <dbReference type="SAM" id="Phobius"/>
    </source>
</evidence>
<dbReference type="Pfam" id="PF06197">
    <property type="entry name" value="DUF998"/>
    <property type="match status" value="1"/>
</dbReference>
<keyword evidence="1" id="KW-0472">Membrane</keyword>
<comment type="caution">
    <text evidence="2">The sequence shown here is derived from an EMBL/GenBank/DDBJ whole genome shotgun (WGS) entry which is preliminary data.</text>
</comment>
<keyword evidence="1" id="KW-1133">Transmembrane helix</keyword>
<reference evidence="3" key="1">
    <citation type="journal article" date="2019" name="Int. J. Syst. Evol. Microbiol.">
        <title>The Global Catalogue of Microorganisms (GCM) 10K type strain sequencing project: providing services to taxonomists for standard genome sequencing and annotation.</title>
        <authorList>
            <consortium name="The Broad Institute Genomics Platform"/>
            <consortium name="The Broad Institute Genome Sequencing Center for Infectious Disease"/>
            <person name="Wu L."/>
            <person name="Ma J."/>
        </authorList>
    </citation>
    <scope>NUCLEOTIDE SEQUENCE [LARGE SCALE GENOMIC DNA]</scope>
    <source>
        <strain evidence="3">TISTR 932</strain>
    </source>
</reference>
<dbReference type="InterPro" id="IPR009339">
    <property type="entry name" value="DUF998"/>
</dbReference>
<feature type="transmembrane region" description="Helical" evidence="1">
    <location>
        <begin position="82"/>
        <end position="106"/>
    </location>
</feature>
<organism evidence="2 3">
    <name type="scientific">Enterococcus camelliae</name>
    <dbReference type="NCBI Taxonomy" id="453959"/>
    <lineage>
        <taxon>Bacteria</taxon>
        <taxon>Bacillati</taxon>
        <taxon>Bacillota</taxon>
        <taxon>Bacilli</taxon>
        <taxon>Lactobacillales</taxon>
        <taxon>Enterococcaceae</taxon>
        <taxon>Enterococcus</taxon>
    </lineage>
</organism>
<keyword evidence="1" id="KW-0812">Transmembrane</keyword>
<name>A0ABW5TK71_9ENTE</name>
<feature type="transmembrane region" description="Helical" evidence="1">
    <location>
        <begin position="50"/>
        <end position="70"/>
    </location>
</feature>
<accession>A0ABW5TK71</accession>
<proteinExistence type="predicted"/>
<evidence type="ECO:0000313" key="3">
    <source>
        <dbReference type="Proteomes" id="UP001597427"/>
    </source>
</evidence>
<keyword evidence="3" id="KW-1185">Reference proteome</keyword>
<dbReference type="RefSeq" id="WP_379982326.1">
    <property type="nucleotide sequence ID" value="NZ_JBHUMO010000058.1"/>
</dbReference>
<gene>
    <name evidence="2" type="ORF">ACFSR0_09815</name>
</gene>
<feature type="transmembrane region" description="Helical" evidence="1">
    <location>
        <begin position="153"/>
        <end position="174"/>
    </location>
</feature>
<evidence type="ECO:0000313" key="2">
    <source>
        <dbReference type="EMBL" id="MFD2729712.1"/>
    </source>
</evidence>
<protein>
    <submittedName>
        <fullName evidence="2">DUF998 domain-containing protein</fullName>
    </submittedName>
</protein>
<sequence length="219" mass="24122">MKRYLAPIFLIAACVGDASLPYILGFVYPSFSQSADVISILGEPNSPVQTLFNQLSIVTGSLFVLGALGLPGCFKQDHNRLAINLMSVSIGTYGLFDCVLSGLVVINDRETSFNPIYLLHSAVTGIGMLGLLIASLISGWLAKERGQMKWATFFWTCLTLGSLCIVFFLSYYVPFLHERFATTRGLWQRASLFFLYSAAIGVAQKAWSTVVKKDVYQFS</sequence>
<dbReference type="EMBL" id="JBHUMO010000058">
    <property type="protein sequence ID" value="MFD2729712.1"/>
    <property type="molecule type" value="Genomic_DNA"/>
</dbReference>
<feature type="transmembrane region" description="Helical" evidence="1">
    <location>
        <begin position="118"/>
        <end position="141"/>
    </location>
</feature>
<dbReference type="Proteomes" id="UP001597427">
    <property type="component" value="Unassembled WGS sequence"/>
</dbReference>
<feature type="transmembrane region" description="Helical" evidence="1">
    <location>
        <begin position="186"/>
        <end position="203"/>
    </location>
</feature>